<dbReference type="Gene3D" id="3.20.20.370">
    <property type="entry name" value="Glycoside hydrolase/deacetylase"/>
    <property type="match status" value="1"/>
</dbReference>
<dbReference type="EMBL" id="AZMM01016178">
    <property type="protein sequence ID" value="ETJ29278.1"/>
    <property type="molecule type" value="Genomic_DNA"/>
</dbReference>
<reference evidence="1" key="1">
    <citation type="submission" date="2013-12" db="EMBL/GenBank/DDBJ databases">
        <title>A Varibaculum cambriense genome reconstructed from a premature infant gut community with otherwise low bacterial novelty that shifts toward anaerobic metabolism during the third week of life.</title>
        <authorList>
            <person name="Brown C.T."/>
            <person name="Sharon I."/>
            <person name="Thomas B.C."/>
            <person name="Castelle C.J."/>
            <person name="Morowitz M.J."/>
            <person name="Banfield J.F."/>
        </authorList>
    </citation>
    <scope>NUCLEOTIDE SEQUENCE</scope>
</reference>
<organism evidence="1">
    <name type="scientific">human gut metagenome</name>
    <dbReference type="NCBI Taxonomy" id="408170"/>
    <lineage>
        <taxon>unclassified sequences</taxon>
        <taxon>metagenomes</taxon>
        <taxon>organismal metagenomes</taxon>
    </lineage>
</organism>
<dbReference type="AlphaFoldDB" id="W1XG35"/>
<dbReference type="GO" id="GO:0005975">
    <property type="term" value="P:carbohydrate metabolic process"/>
    <property type="evidence" value="ECO:0007669"/>
    <property type="project" value="InterPro"/>
</dbReference>
<dbReference type="InterPro" id="IPR011330">
    <property type="entry name" value="Glyco_hydro/deAcase_b/a-brl"/>
</dbReference>
<evidence type="ECO:0000313" key="1">
    <source>
        <dbReference type="EMBL" id="ETJ29278.1"/>
    </source>
</evidence>
<comment type="caution">
    <text evidence="1">The sequence shown here is derived from an EMBL/GenBank/DDBJ whole genome shotgun (WGS) entry which is preliminary data.</text>
</comment>
<accession>W1XG35</accession>
<proteinExistence type="predicted"/>
<dbReference type="SUPFAM" id="SSF88713">
    <property type="entry name" value="Glycoside hydrolase/deacetylase"/>
    <property type="match status" value="1"/>
</dbReference>
<gene>
    <name evidence="1" type="ORF">Q604_UNBC16178G0002</name>
</gene>
<name>W1XG35_9ZZZZ</name>
<protein>
    <submittedName>
        <fullName evidence="1">Polysaccharide deacetylase protein</fullName>
    </submittedName>
</protein>
<sequence>MNVVIKKQYMYMFYVWRHSYEFVKDDNWSHIEGFCKKMGRRDDIWYATNIEIIDYMKAFDNLKFSMDASFVYNPSIQSVWLSVDENIVEVKGGQTVYM</sequence>